<evidence type="ECO:0000256" key="2">
    <source>
        <dbReference type="ARBA" id="ARBA00007965"/>
    </source>
</evidence>
<comment type="similarity">
    <text evidence="2">Belongs to the SLC29A/ENT transporter (TC 2.A.57) family.</text>
</comment>
<feature type="transmembrane region" description="Helical" evidence="7">
    <location>
        <begin position="142"/>
        <end position="165"/>
    </location>
</feature>
<evidence type="ECO:0000256" key="6">
    <source>
        <dbReference type="ARBA" id="ARBA00023136"/>
    </source>
</evidence>
<dbReference type="AlphaFoldDB" id="A0A485L208"/>
<comment type="subcellular location">
    <subcellularLocation>
        <location evidence="1">Membrane</location>
        <topology evidence="1">Multi-pass membrane protein</topology>
    </subcellularLocation>
</comment>
<evidence type="ECO:0000256" key="3">
    <source>
        <dbReference type="ARBA" id="ARBA00022448"/>
    </source>
</evidence>
<reference evidence="8" key="2">
    <citation type="submission" date="2019-06" db="EMBL/GenBank/DDBJ databases">
        <title>Genomics analysis of Aphanomyces spp. identifies a new class of oomycete effector associated with host adaptation.</title>
        <authorList>
            <person name="Gaulin E."/>
        </authorList>
    </citation>
    <scope>NUCLEOTIDE SEQUENCE</scope>
    <source>
        <strain evidence="8">CBS 578.67</strain>
    </source>
</reference>
<sequence>MDASKHVELQTPADTKSVSVEMANFEGEIPQNVLNNIDENRRFIWWSLMFLNGSVLWAYYSCLSAQSYYEEKFKKANFNFMYLTTPASTWPMFVGHALQLFFGWDKKLGMWNRVMIGYVLFIVCALIILAQEIFDTSPDTGAILVLISFGMVGAINTITEAPFYALSALFPDSSFTTAIQVGNGTSGVINITLNTIIRLLVGGIDPAAADKQRINSVSFYIFFAVFIVVCLLAMYLFARLIKVDGVKYLIDRNQTETNRRAASNESFGQHIARLTRIAGVIIVPFVSQFIIFLVSLTVFPGIGCSSGFQYAAGASWANWYCAPGIIATYNYGDFFGRVLAPLLLTRIDLNWCFGLSWLRWALLLLVLIGLPGFNPVTKEALTNPLFAFGDAAAFGQFWQLFMNFLIGLTNGVLSTITFALGPRLVAQEDRESAGALMCLALFFGICSGATVGWQFGANNWFGA</sequence>
<evidence type="ECO:0000256" key="5">
    <source>
        <dbReference type="ARBA" id="ARBA00022989"/>
    </source>
</evidence>
<feature type="transmembrane region" description="Helical" evidence="7">
    <location>
        <begin position="43"/>
        <end position="60"/>
    </location>
</feature>
<protein>
    <submittedName>
        <fullName evidence="9">Aste57867_14086 protein</fullName>
    </submittedName>
</protein>
<dbReference type="Pfam" id="PF01733">
    <property type="entry name" value="Nucleoside_tran"/>
    <property type="match status" value="1"/>
</dbReference>
<dbReference type="SUPFAM" id="SSF103473">
    <property type="entry name" value="MFS general substrate transporter"/>
    <property type="match status" value="1"/>
</dbReference>
<dbReference type="EMBL" id="VJMH01005518">
    <property type="protein sequence ID" value="KAF0695063.1"/>
    <property type="molecule type" value="Genomic_DNA"/>
</dbReference>
<feature type="transmembrane region" description="Helical" evidence="7">
    <location>
        <begin position="357"/>
        <end position="377"/>
    </location>
</feature>
<dbReference type="EMBL" id="CAADRA010005539">
    <property type="protein sequence ID" value="VFT90914.1"/>
    <property type="molecule type" value="Genomic_DNA"/>
</dbReference>
<dbReference type="Proteomes" id="UP000332933">
    <property type="component" value="Unassembled WGS sequence"/>
</dbReference>
<organism evidence="9 10">
    <name type="scientific">Aphanomyces stellatus</name>
    <dbReference type="NCBI Taxonomy" id="120398"/>
    <lineage>
        <taxon>Eukaryota</taxon>
        <taxon>Sar</taxon>
        <taxon>Stramenopiles</taxon>
        <taxon>Oomycota</taxon>
        <taxon>Saprolegniomycetes</taxon>
        <taxon>Saprolegniales</taxon>
        <taxon>Verrucalvaceae</taxon>
        <taxon>Aphanomyces</taxon>
    </lineage>
</organism>
<feature type="transmembrane region" description="Helical" evidence="7">
    <location>
        <begin position="277"/>
        <end position="302"/>
    </location>
</feature>
<dbReference type="PANTHER" id="PTHR10332">
    <property type="entry name" value="EQUILIBRATIVE NUCLEOSIDE TRANSPORTER"/>
    <property type="match status" value="1"/>
</dbReference>
<keyword evidence="3" id="KW-0813">Transport</keyword>
<dbReference type="GO" id="GO:0005886">
    <property type="term" value="C:plasma membrane"/>
    <property type="evidence" value="ECO:0007669"/>
    <property type="project" value="TreeGrafter"/>
</dbReference>
<dbReference type="PANTHER" id="PTHR10332:SF10">
    <property type="entry name" value="EQUILIBRATIVE NUCLEOSIDE TRANSPORTER 4"/>
    <property type="match status" value="1"/>
</dbReference>
<keyword evidence="4 7" id="KW-0812">Transmembrane</keyword>
<gene>
    <name evidence="9" type="primary">Aste57867_14086</name>
    <name evidence="8" type="ORF">As57867_014035</name>
    <name evidence="9" type="ORF">ASTE57867_14086</name>
</gene>
<evidence type="ECO:0000256" key="1">
    <source>
        <dbReference type="ARBA" id="ARBA00004141"/>
    </source>
</evidence>
<name>A0A485L208_9STRA</name>
<feature type="transmembrane region" description="Helical" evidence="7">
    <location>
        <begin position="433"/>
        <end position="455"/>
    </location>
</feature>
<keyword evidence="5 7" id="KW-1133">Transmembrane helix</keyword>
<evidence type="ECO:0000313" key="8">
    <source>
        <dbReference type="EMBL" id="KAF0695063.1"/>
    </source>
</evidence>
<accession>A0A485L208</accession>
<evidence type="ECO:0000256" key="4">
    <source>
        <dbReference type="ARBA" id="ARBA00022692"/>
    </source>
</evidence>
<evidence type="ECO:0000313" key="10">
    <source>
        <dbReference type="Proteomes" id="UP000332933"/>
    </source>
</evidence>
<reference evidence="9 10" key="1">
    <citation type="submission" date="2019-03" db="EMBL/GenBank/DDBJ databases">
        <authorList>
            <person name="Gaulin E."/>
            <person name="Dumas B."/>
        </authorList>
    </citation>
    <scope>NUCLEOTIDE SEQUENCE [LARGE SCALE GENOMIC DNA]</scope>
    <source>
        <strain evidence="9">CBS 568.67</strain>
    </source>
</reference>
<dbReference type="InterPro" id="IPR036259">
    <property type="entry name" value="MFS_trans_sf"/>
</dbReference>
<feature type="transmembrane region" description="Helical" evidence="7">
    <location>
        <begin position="219"/>
        <end position="238"/>
    </location>
</feature>
<feature type="transmembrane region" description="Helical" evidence="7">
    <location>
        <begin position="110"/>
        <end position="130"/>
    </location>
</feature>
<dbReference type="OrthoDB" id="1856718at2759"/>
<dbReference type="Gene3D" id="1.20.1250.20">
    <property type="entry name" value="MFS general substrate transporter like domains"/>
    <property type="match status" value="1"/>
</dbReference>
<evidence type="ECO:0000313" key="9">
    <source>
        <dbReference type="EMBL" id="VFT90914.1"/>
    </source>
</evidence>
<keyword evidence="6 7" id="KW-0472">Membrane</keyword>
<dbReference type="InterPro" id="IPR002259">
    <property type="entry name" value="Eqnu_transpt"/>
</dbReference>
<keyword evidence="10" id="KW-1185">Reference proteome</keyword>
<evidence type="ECO:0000256" key="7">
    <source>
        <dbReference type="SAM" id="Phobius"/>
    </source>
</evidence>
<proteinExistence type="inferred from homology"/>
<feature type="transmembrane region" description="Helical" evidence="7">
    <location>
        <begin position="397"/>
        <end position="421"/>
    </location>
</feature>
<feature type="transmembrane region" description="Helical" evidence="7">
    <location>
        <begin position="80"/>
        <end position="104"/>
    </location>
</feature>
<dbReference type="GO" id="GO:0005337">
    <property type="term" value="F:nucleoside transmembrane transporter activity"/>
    <property type="evidence" value="ECO:0007669"/>
    <property type="project" value="InterPro"/>
</dbReference>